<dbReference type="Proteomes" id="UP001157069">
    <property type="component" value="Unassembled WGS sequence"/>
</dbReference>
<name>A0ABQ6JQ14_9MICO</name>
<dbReference type="EMBL" id="BSVA01000001">
    <property type="protein sequence ID" value="GMA90343.1"/>
    <property type="molecule type" value="Genomic_DNA"/>
</dbReference>
<proteinExistence type="predicted"/>
<evidence type="ECO:0000313" key="2">
    <source>
        <dbReference type="EMBL" id="GMA90343.1"/>
    </source>
</evidence>
<dbReference type="InterPro" id="IPR001375">
    <property type="entry name" value="Peptidase_S9_cat"/>
</dbReference>
<evidence type="ECO:0000259" key="1">
    <source>
        <dbReference type="Pfam" id="PF00326"/>
    </source>
</evidence>
<protein>
    <recommendedName>
        <fullName evidence="1">Peptidase S9 prolyl oligopeptidase catalytic domain-containing protein</fullName>
    </recommendedName>
</protein>
<dbReference type="Pfam" id="PF00326">
    <property type="entry name" value="Peptidase_S9"/>
    <property type="match status" value="1"/>
</dbReference>
<accession>A0ABQ6JQ14</accession>
<reference evidence="3" key="1">
    <citation type="journal article" date="2019" name="Int. J. Syst. Evol. Microbiol.">
        <title>The Global Catalogue of Microorganisms (GCM) 10K type strain sequencing project: providing services to taxonomists for standard genome sequencing and annotation.</title>
        <authorList>
            <consortium name="The Broad Institute Genomics Platform"/>
            <consortium name="The Broad Institute Genome Sequencing Center for Infectious Disease"/>
            <person name="Wu L."/>
            <person name="Ma J."/>
        </authorList>
    </citation>
    <scope>NUCLEOTIDE SEQUENCE [LARGE SCALE GENOMIC DNA]</scope>
    <source>
        <strain evidence="3">NBRC 108755</strain>
    </source>
</reference>
<evidence type="ECO:0000313" key="3">
    <source>
        <dbReference type="Proteomes" id="UP001157069"/>
    </source>
</evidence>
<keyword evidence="3" id="KW-1185">Reference proteome</keyword>
<dbReference type="Gene3D" id="3.40.50.1820">
    <property type="entry name" value="alpha/beta hydrolase"/>
    <property type="match status" value="1"/>
</dbReference>
<organism evidence="2 3">
    <name type="scientific">Homoserinibacter gongjuensis</name>
    <dbReference type="NCBI Taxonomy" id="1162968"/>
    <lineage>
        <taxon>Bacteria</taxon>
        <taxon>Bacillati</taxon>
        <taxon>Actinomycetota</taxon>
        <taxon>Actinomycetes</taxon>
        <taxon>Micrococcales</taxon>
        <taxon>Microbacteriaceae</taxon>
        <taxon>Homoserinibacter</taxon>
    </lineage>
</organism>
<gene>
    <name evidence="2" type="ORF">GCM10025869_08720</name>
</gene>
<dbReference type="RefSeq" id="WP_284298036.1">
    <property type="nucleotide sequence ID" value="NZ_BSVA01000001.1"/>
</dbReference>
<dbReference type="SUPFAM" id="SSF53474">
    <property type="entry name" value="alpha/beta-Hydrolases"/>
    <property type="match status" value="1"/>
</dbReference>
<dbReference type="InterPro" id="IPR029058">
    <property type="entry name" value="AB_hydrolase_fold"/>
</dbReference>
<comment type="caution">
    <text evidence="2">The sequence shown here is derived from an EMBL/GenBank/DDBJ whole genome shotgun (WGS) entry which is preliminary data.</text>
</comment>
<sequence>MEDRADFVVLGYPVVSMQSATHRASQLNLLGEDASDALRAATSLDVLVDRQAPPSFVWHSVGDTIVPVDHAYLLGAALARHHVPHELHLFEDGDHALGLARGAGNVEQWTELCLRWLRAHGWAP</sequence>
<feature type="domain" description="Peptidase S9 prolyl oligopeptidase catalytic" evidence="1">
    <location>
        <begin position="39"/>
        <end position="119"/>
    </location>
</feature>